<proteinExistence type="predicted"/>
<dbReference type="EMBL" id="SPUK01000001">
    <property type="protein sequence ID" value="TQW00311.1"/>
    <property type="molecule type" value="Genomic_DNA"/>
</dbReference>
<keyword evidence="2" id="KW-1185">Reference proteome</keyword>
<evidence type="ECO:0000313" key="1">
    <source>
        <dbReference type="EMBL" id="TQW00311.1"/>
    </source>
</evidence>
<comment type="caution">
    <text evidence="1">The sequence shown here is derived from an EMBL/GenBank/DDBJ whole genome shotgun (WGS) entry which is preliminary data.</text>
</comment>
<reference evidence="1 2" key="1">
    <citation type="journal article" date="2019" name="Appl. Microbiol. Biotechnol.">
        <title>Genome sequence of Isaria javanica and comparative genome analysis insights into family S53 peptidase evolution in fungal entomopathogens.</title>
        <authorList>
            <person name="Lin R."/>
            <person name="Zhang X."/>
            <person name="Xin B."/>
            <person name="Zou M."/>
            <person name="Gao Y."/>
            <person name="Qin F."/>
            <person name="Hu Q."/>
            <person name="Xie B."/>
            <person name="Cheng X."/>
        </authorList>
    </citation>
    <scope>NUCLEOTIDE SEQUENCE [LARGE SCALE GENOMIC DNA]</scope>
    <source>
        <strain evidence="1 2">IJ1G</strain>
    </source>
</reference>
<organism evidence="1 2">
    <name type="scientific">Cordyceps javanica</name>
    <dbReference type="NCBI Taxonomy" id="43265"/>
    <lineage>
        <taxon>Eukaryota</taxon>
        <taxon>Fungi</taxon>
        <taxon>Dikarya</taxon>
        <taxon>Ascomycota</taxon>
        <taxon>Pezizomycotina</taxon>
        <taxon>Sordariomycetes</taxon>
        <taxon>Hypocreomycetidae</taxon>
        <taxon>Hypocreales</taxon>
        <taxon>Cordycipitaceae</taxon>
        <taxon>Cordyceps</taxon>
    </lineage>
</organism>
<evidence type="ECO:0000313" key="2">
    <source>
        <dbReference type="Proteomes" id="UP000315783"/>
    </source>
</evidence>
<gene>
    <name evidence="1" type="ORF">IF1G_00242</name>
</gene>
<dbReference type="Proteomes" id="UP000315783">
    <property type="component" value="Unassembled WGS sequence"/>
</dbReference>
<dbReference type="AlphaFoldDB" id="A0A545VF16"/>
<name>A0A545VF16_9HYPO</name>
<accession>A0A545VF16</accession>
<sequence>MGITGSVKRVKLNKRSAENNKRVSTLGICIVMDPAVCLGHHRLLGVPNQTVSIERCL</sequence>
<protein>
    <submittedName>
        <fullName evidence="1">Uncharacterized protein</fullName>
    </submittedName>
</protein>